<gene>
    <name evidence="1" type="ORF">RBB81_21685</name>
</gene>
<reference evidence="1" key="2">
    <citation type="journal article" date="2024" name="Environ. Microbiol.">
        <title>Genome analysis and description of Tunturibacter gen. nov. expands the diversity of Terriglobia in tundra soils.</title>
        <authorList>
            <person name="Messyasz A."/>
            <person name="Mannisto M.K."/>
            <person name="Kerkhof L.J."/>
            <person name="Haggblom M.M."/>
        </authorList>
    </citation>
    <scope>NUCLEOTIDE SEQUENCE</scope>
    <source>
        <strain evidence="1">M8UP39</strain>
    </source>
</reference>
<accession>A0AAU7Z100</accession>
<organism evidence="1">
    <name type="scientific">Tunturiibacter gelidiferens</name>
    <dbReference type="NCBI Taxonomy" id="3069689"/>
    <lineage>
        <taxon>Bacteria</taxon>
        <taxon>Pseudomonadati</taxon>
        <taxon>Acidobacteriota</taxon>
        <taxon>Terriglobia</taxon>
        <taxon>Terriglobales</taxon>
        <taxon>Acidobacteriaceae</taxon>
        <taxon>Tunturiibacter</taxon>
    </lineage>
</organism>
<name>A0AAU7Z100_9BACT</name>
<protein>
    <submittedName>
        <fullName evidence="1">Uncharacterized protein</fullName>
    </submittedName>
</protein>
<sequence length="70" mass="8189">MDELFLCSEVTASLPNCRLYRHPKSKVFSKLAFKSFQLGCEQIDLWNEWKDLEQMIVAMMTLRSIDSVSE</sequence>
<dbReference type="RefSeq" id="WP_353072155.1">
    <property type="nucleotide sequence ID" value="NZ_CP132938.1"/>
</dbReference>
<dbReference type="EMBL" id="CP132938">
    <property type="protein sequence ID" value="XCB22157.1"/>
    <property type="molecule type" value="Genomic_DNA"/>
</dbReference>
<dbReference type="KEGG" id="tgi:RBB81_21685"/>
<dbReference type="AlphaFoldDB" id="A0AAU7Z100"/>
<reference evidence="1" key="1">
    <citation type="submission" date="2023-08" db="EMBL/GenBank/DDBJ databases">
        <authorList>
            <person name="Messyasz A."/>
            <person name="Mannisto M.K."/>
            <person name="Kerkhof L.J."/>
            <person name="Haggblom M."/>
        </authorList>
    </citation>
    <scope>NUCLEOTIDE SEQUENCE</scope>
    <source>
        <strain evidence="1">M8UP39</strain>
    </source>
</reference>
<proteinExistence type="predicted"/>
<evidence type="ECO:0000313" key="1">
    <source>
        <dbReference type="EMBL" id="XCB22157.1"/>
    </source>
</evidence>